<accession>A0ABY3C633</accession>
<dbReference type="NCBIfam" id="TIGR01352">
    <property type="entry name" value="tonB_Cterm"/>
    <property type="match status" value="1"/>
</dbReference>
<evidence type="ECO:0000256" key="7">
    <source>
        <dbReference type="ARBA" id="ARBA00022927"/>
    </source>
</evidence>
<comment type="caution">
    <text evidence="12">The sequence shown here is derived from an EMBL/GenBank/DDBJ whole genome shotgun (WGS) entry which is preliminary data.</text>
</comment>
<evidence type="ECO:0000256" key="5">
    <source>
        <dbReference type="ARBA" id="ARBA00022519"/>
    </source>
</evidence>
<keyword evidence="5" id="KW-0997">Cell inner membrane</keyword>
<dbReference type="Proteomes" id="UP000733744">
    <property type="component" value="Unassembled WGS sequence"/>
</dbReference>
<proteinExistence type="inferred from homology"/>
<dbReference type="PANTHER" id="PTHR33446">
    <property type="entry name" value="PROTEIN TONB-RELATED"/>
    <property type="match status" value="1"/>
</dbReference>
<keyword evidence="9" id="KW-0472">Membrane</keyword>
<feature type="compositionally biased region" description="Basic and acidic residues" evidence="10">
    <location>
        <begin position="141"/>
        <end position="150"/>
    </location>
</feature>
<dbReference type="Gene3D" id="3.30.1150.10">
    <property type="match status" value="1"/>
</dbReference>
<comment type="similarity">
    <text evidence="2">Belongs to the TonB family.</text>
</comment>
<reference evidence="12 13" key="1">
    <citation type="journal article" date="2019" name="Antonie Van Leeuwenhoek">
        <title>Description of 'Ca. Methylobacter oryzae' KRF1, a novel species from the environmentally important Methylobacter clade 2.</title>
        <authorList>
            <person name="Khatri K."/>
            <person name="Mohite J.A."/>
            <person name="Pandit P.S."/>
            <person name="Bahulikar R."/>
            <person name="Rahalkar M.C."/>
        </authorList>
    </citation>
    <scope>NUCLEOTIDE SEQUENCE [LARGE SCALE GENOMIC DNA]</scope>
    <source>
        <strain evidence="12 13">KRF1</strain>
    </source>
</reference>
<protein>
    <submittedName>
        <fullName evidence="12">Energy transducer TonB</fullName>
    </submittedName>
</protein>
<evidence type="ECO:0000256" key="1">
    <source>
        <dbReference type="ARBA" id="ARBA00004383"/>
    </source>
</evidence>
<keyword evidence="13" id="KW-1185">Reference proteome</keyword>
<sequence>MMFPAINTCLLEPHQKTRLGNLHYGSVTHDNDRPWLALGLVLCAHLAVFAALSRQDQPLPVQTPPEPITVSLVSAPQPVQPKTTPVVQPTAKPQPVIKKPVKSQPVAKPVVKQAKQTIAPPVQQTAEPVVASAADAPAAKQENKISDSKPAEPQPYQSPSFNAAYLNNPAPSYPPVSRRLGEEGVVLLQVQVNTDGAPESVQLQTGSGSSRLDQAALEAVKNWRFTPAKRGNQPVSASVVVPVRFSLEG</sequence>
<evidence type="ECO:0000256" key="2">
    <source>
        <dbReference type="ARBA" id="ARBA00006555"/>
    </source>
</evidence>
<keyword evidence="6" id="KW-0812">Transmembrane</keyword>
<gene>
    <name evidence="12" type="ORF">EKO24_018720</name>
</gene>
<keyword evidence="7" id="KW-0653">Protein transport</keyword>
<dbReference type="PROSITE" id="PS52015">
    <property type="entry name" value="TONB_CTD"/>
    <property type="match status" value="1"/>
</dbReference>
<evidence type="ECO:0000256" key="6">
    <source>
        <dbReference type="ARBA" id="ARBA00022692"/>
    </source>
</evidence>
<keyword evidence="3" id="KW-0813">Transport</keyword>
<evidence type="ECO:0000256" key="4">
    <source>
        <dbReference type="ARBA" id="ARBA00022475"/>
    </source>
</evidence>
<dbReference type="InterPro" id="IPR006260">
    <property type="entry name" value="TonB/TolA_C"/>
</dbReference>
<dbReference type="Pfam" id="PF03544">
    <property type="entry name" value="TonB_C"/>
    <property type="match status" value="1"/>
</dbReference>
<evidence type="ECO:0000256" key="8">
    <source>
        <dbReference type="ARBA" id="ARBA00022989"/>
    </source>
</evidence>
<evidence type="ECO:0000313" key="12">
    <source>
        <dbReference type="EMBL" id="TRW90710.1"/>
    </source>
</evidence>
<evidence type="ECO:0000259" key="11">
    <source>
        <dbReference type="PROSITE" id="PS52015"/>
    </source>
</evidence>
<feature type="region of interest" description="Disordered" evidence="10">
    <location>
        <begin position="78"/>
        <end position="101"/>
    </location>
</feature>
<dbReference type="InterPro" id="IPR051045">
    <property type="entry name" value="TonB-dependent_transducer"/>
</dbReference>
<dbReference type="InterPro" id="IPR037682">
    <property type="entry name" value="TonB_C"/>
</dbReference>
<dbReference type="SUPFAM" id="SSF74653">
    <property type="entry name" value="TolA/TonB C-terminal domain"/>
    <property type="match status" value="1"/>
</dbReference>
<feature type="compositionally biased region" description="Low complexity" evidence="10">
    <location>
        <begin position="78"/>
        <end position="96"/>
    </location>
</feature>
<evidence type="ECO:0000256" key="9">
    <source>
        <dbReference type="ARBA" id="ARBA00023136"/>
    </source>
</evidence>
<feature type="domain" description="TonB C-terminal" evidence="11">
    <location>
        <begin position="158"/>
        <end position="249"/>
    </location>
</feature>
<keyword evidence="4" id="KW-1003">Cell membrane</keyword>
<evidence type="ECO:0000313" key="13">
    <source>
        <dbReference type="Proteomes" id="UP000733744"/>
    </source>
</evidence>
<feature type="region of interest" description="Disordered" evidence="10">
    <location>
        <begin position="118"/>
        <end position="160"/>
    </location>
</feature>
<comment type="subcellular location">
    <subcellularLocation>
        <location evidence="1">Cell inner membrane</location>
        <topology evidence="1">Single-pass membrane protein</topology>
        <orientation evidence="1">Periplasmic side</orientation>
    </subcellularLocation>
</comment>
<keyword evidence="8" id="KW-1133">Transmembrane helix</keyword>
<evidence type="ECO:0000256" key="3">
    <source>
        <dbReference type="ARBA" id="ARBA00022448"/>
    </source>
</evidence>
<evidence type="ECO:0000256" key="10">
    <source>
        <dbReference type="SAM" id="MobiDB-lite"/>
    </source>
</evidence>
<dbReference type="EMBL" id="RYFG02000117">
    <property type="protein sequence ID" value="TRW90710.1"/>
    <property type="molecule type" value="Genomic_DNA"/>
</dbReference>
<dbReference type="PANTHER" id="PTHR33446:SF2">
    <property type="entry name" value="PROTEIN TONB"/>
    <property type="match status" value="1"/>
</dbReference>
<name>A0ABY3C633_9GAMM</name>
<feature type="compositionally biased region" description="Low complexity" evidence="10">
    <location>
        <begin position="126"/>
        <end position="139"/>
    </location>
</feature>
<organism evidence="12 13">
    <name type="scientific">Candidatus Methylobacter oryzae</name>
    <dbReference type="NCBI Taxonomy" id="2497749"/>
    <lineage>
        <taxon>Bacteria</taxon>
        <taxon>Pseudomonadati</taxon>
        <taxon>Pseudomonadota</taxon>
        <taxon>Gammaproteobacteria</taxon>
        <taxon>Methylococcales</taxon>
        <taxon>Methylococcaceae</taxon>
        <taxon>Methylobacter</taxon>
    </lineage>
</organism>